<evidence type="ECO:0000256" key="1">
    <source>
        <dbReference type="SAM" id="MobiDB-lite"/>
    </source>
</evidence>
<feature type="region of interest" description="Disordered" evidence="1">
    <location>
        <begin position="70"/>
        <end position="111"/>
    </location>
</feature>
<dbReference type="EMBL" id="WBKA01000001">
    <property type="protein sequence ID" value="KAB1633425.1"/>
    <property type="molecule type" value="Genomic_DNA"/>
</dbReference>
<keyword evidence="5" id="KW-1185">Reference proteome</keyword>
<dbReference type="Proteomes" id="UP000481339">
    <property type="component" value="Unassembled WGS sequence"/>
</dbReference>
<evidence type="ECO:0000259" key="3">
    <source>
        <dbReference type="Pfam" id="PF13399"/>
    </source>
</evidence>
<dbReference type="Gene3D" id="3.30.70.2390">
    <property type="match status" value="1"/>
</dbReference>
<evidence type="ECO:0000313" key="4">
    <source>
        <dbReference type="EMBL" id="KAB1633425.1"/>
    </source>
</evidence>
<accession>A0A7C8BPG4</accession>
<keyword evidence="2" id="KW-1133">Transmembrane helix</keyword>
<organism evidence="4 5">
    <name type="scientific">Pseudoclavibacter caeni</name>
    <dbReference type="NCBI Taxonomy" id="908846"/>
    <lineage>
        <taxon>Bacteria</taxon>
        <taxon>Bacillati</taxon>
        <taxon>Actinomycetota</taxon>
        <taxon>Actinomycetes</taxon>
        <taxon>Micrococcales</taxon>
        <taxon>Microbacteriaceae</taxon>
        <taxon>Pseudoclavibacter</taxon>
    </lineage>
</organism>
<dbReference type="Pfam" id="PF13399">
    <property type="entry name" value="LytR_C"/>
    <property type="match status" value="1"/>
</dbReference>
<name>A0A7C8BPG4_9MICO</name>
<evidence type="ECO:0000313" key="5">
    <source>
        <dbReference type="Proteomes" id="UP000481339"/>
    </source>
</evidence>
<feature type="domain" description="LytR/CpsA/Psr regulator C-terminal" evidence="3">
    <location>
        <begin position="117"/>
        <end position="208"/>
    </location>
</feature>
<proteinExistence type="predicted"/>
<protein>
    <submittedName>
        <fullName evidence="4">LytR family transcriptional regulator</fullName>
    </submittedName>
</protein>
<keyword evidence="2" id="KW-0472">Membrane</keyword>
<comment type="caution">
    <text evidence="4">The sequence shown here is derived from an EMBL/GenBank/DDBJ whole genome shotgun (WGS) entry which is preliminary data.</text>
</comment>
<dbReference type="AlphaFoldDB" id="A0A7C8BPG4"/>
<gene>
    <name evidence="4" type="ORF">F8O02_00300</name>
</gene>
<evidence type="ECO:0000256" key="2">
    <source>
        <dbReference type="SAM" id="Phobius"/>
    </source>
</evidence>
<dbReference type="OrthoDB" id="5125199at2"/>
<sequence>MAEEYPRDEFDDLPASRRVGAHRAAQRGGRSVRIVLGAVLVTAVIIAAVYGLLQISRSGSVFDDYTAAPAASDSASATPGETTSSEPEASESAETSAAPEPSSASPSPSATVNAKSLQVTVYNGCTGSSCRSGTAAQVASDLTSSGWTVAGTANAPSSLRPGQNSVVYYTNSRYQDAAQQLAQELGIASVRAGSGLSTPLTVVLGNSFGR</sequence>
<dbReference type="RefSeq" id="WP_158035204.1">
    <property type="nucleotide sequence ID" value="NZ_BAAAZV010000007.1"/>
</dbReference>
<dbReference type="InterPro" id="IPR027381">
    <property type="entry name" value="LytR/CpsA/Psr_C"/>
</dbReference>
<reference evidence="4 5" key="1">
    <citation type="submission" date="2019-09" db="EMBL/GenBank/DDBJ databases">
        <title>Phylogeny of genus Pseudoclavibacter and closely related genus.</title>
        <authorList>
            <person name="Li Y."/>
        </authorList>
    </citation>
    <scope>NUCLEOTIDE SEQUENCE [LARGE SCALE GENOMIC DNA]</scope>
    <source>
        <strain evidence="4 5">JCM 16921</strain>
    </source>
</reference>
<feature type="transmembrane region" description="Helical" evidence="2">
    <location>
        <begin position="32"/>
        <end position="53"/>
    </location>
</feature>
<keyword evidence="2" id="KW-0812">Transmembrane</keyword>